<evidence type="ECO:0000313" key="1">
    <source>
        <dbReference type="EMBL" id="GFR63324.1"/>
    </source>
</evidence>
<dbReference type="Proteomes" id="UP000762676">
    <property type="component" value="Unassembled WGS sequence"/>
</dbReference>
<name>A0AAV4ERJ7_9GAST</name>
<dbReference type="AlphaFoldDB" id="A0AAV4ERJ7"/>
<proteinExistence type="predicted"/>
<comment type="caution">
    <text evidence="1">The sequence shown here is derived from an EMBL/GenBank/DDBJ whole genome shotgun (WGS) entry which is preliminary data.</text>
</comment>
<sequence>MKTFRYKNKGEKKDTLIDSNIQCILKEREREREKEKEKEREAVWSECDPCPEGVEVRELSRQDQTRFVHLDTCQDFSFSLSIVRTGDARMRIGAKTRGSENNRRCTGDAPIMHRRRQVLVIRT</sequence>
<evidence type="ECO:0000313" key="2">
    <source>
        <dbReference type="Proteomes" id="UP000762676"/>
    </source>
</evidence>
<accession>A0AAV4ERJ7</accession>
<gene>
    <name evidence="1" type="ORF">ElyMa_005481500</name>
</gene>
<organism evidence="1 2">
    <name type="scientific">Elysia marginata</name>
    <dbReference type="NCBI Taxonomy" id="1093978"/>
    <lineage>
        <taxon>Eukaryota</taxon>
        <taxon>Metazoa</taxon>
        <taxon>Spiralia</taxon>
        <taxon>Lophotrochozoa</taxon>
        <taxon>Mollusca</taxon>
        <taxon>Gastropoda</taxon>
        <taxon>Heterobranchia</taxon>
        <taxon>Euthyneura</taxon>
        <taxon>Panpulmonata</taxon>
        <taxon>Sacoglossa</taxon>
        <taxon>Placobranchoidea</taxon>
        <taxon>Plakobranchidae</taxon>
        <taxon>Elysia</taxon>
    </lineage>
</organism>
<dbReference type="EMBL" id="BMAT01010914">
    <property type="protein sequence ID" value="GFR63324.1"/>
    <property type="molecule type" value="Genomic_DNA"/>
</dbReference>
<protein>
    <submittedName>
        <fullName evidence="1">Uncharacterized protein</fullName>
    </submittedName>
</protein>
<reference evidence="1 2" key="1">
    <citation type="journal article" date="2021" name="Elife">
        <title>Chloroplast acquisition without the gene transfer in kleptoplastic sea slugs, Plakobranchus ocellatus.</title>
        <authorList>
            <person name="Maeda T."/>
            <person name="Takahashi S."/>
            <person name="Yoshida T."/>
            <person name="Shimamura S."/>
            <person name="Takaki Y."/>
            <person name="Nagai Y."/>
            <person name="Toyoda A."/>
            <person name="Suzuki Y."/>
            <person name="Arimoto A."/>
            <person name="Ishii H."/>
            <person name="Satoh N."/>
            <person name="Nishiyama T."/>
            <person name="Hasebe M."/>
            <person name="Maruyama T."/>
            <person name="Minagawa J."/>
            <person name="Obokata J."/>
            <person name="Shigenobu S."/>
        </authorList>
    </citation>
    <scope>NUCLEOTIDE SEQUENCE [LARGE SCALE GENOMIC DNA]</scope>
</reference>
<keyword evidence="2" id="KW-1185">Reference proteome</keyword>